<dbReference type="GO" id="GO:0016491">
    <property type="term" value="F:oxidoreductase activity"/>
    <property type="evidence" value="ECO:0007669"/>
    <property type="project" value="UniProtKB-KW"/>
</dbReference>
<dbReference type="STRING" id="363999.A0A439D2S8"/>
<accession>A0A439D2S8</accession>
<gene>
    <name evidence="2" type="ORF">EKO27_g6374</name>
</gene>
<dbReference type="InterPro" id="IPR002347">
    <property type="entry name" value="SDR_fam"/>
</dbReference>
<dbReference type="PRINTS" id="PR00081">
    <property type="entry name" value="GDHRDH"/>
</dbReference>
<organism evidence="2 3">
    <name type="scientific">Xylaria grammica</name>
    <dbReference type="NCBI Taxonomy" id="363999"/>
    <lineage>
        <taxon>Eukaryota</taxon>
        <taxon>Fungi</taxon>
        <taxon>Dikarya</taxon>
        <taxon>Ascomycota</taxon>
        <taxon>Pezizomycotina</taxon>
        <taxon>Sordariomycetes</taxon>
        <taxon>Xylariomycetidae</taxon>
        <taxon>Xylariales</taxon>
        <taxon>Xylariaceae</taxon>
        <taxon>Xylaria</taxon>
    </lineage>
</organism>
<dbReference type="SUPFAM" id="SSF51735">
    <property type="entry name" value="NAD(P)-binding Rossmann-fold domains"/>
    <property type="match status" value="1"/>
</dbReference>
<dbReference type="Gene3D" id="3.40.50.720">
    <property type="entry name" value="NAD(P)-binding Rossmann-like Domain"/>
    <property type="match status" value="1"/>
</dbReference>
<evidence type="ECO:0000313" key="3">
    <source>
        <dbReference type="Proteomes" id="UP000286045"/>
    </source>
</evidence>
<sequence>MSSRLEIDASFEATVRGLLYRQFTKPKPLAANIRLTGETAIVTGSNVGLGFEACRQLLGCGLPQLIMGVRSQARGDAAANRLLQEFPDASISIWVLDMESYNSVQSFAKQCGTLERTDIVILNAGLMKSSYATAAGTGHEVTMQVNYLSTALLTFLLLPILKSKKAIQADRPPVLSIVGSDLAYTAELETKGPVLEQLDTSRGFSEFGWYAKSKLLLVFFVTRLAELVSPSDVLINVVNPGATKGTALGREFPLLFRKAFQALQFFLARTLEDGASTYLDAVLTRDADSHGSFISDWAIKPYPKIWYTPEGRELDLRLWEETLEELEFSGARQILEGMRGVES</sequence>
<dbReference type="EMBL" id="RYZI01000186">
    <property type="protein sequence ID" value="RWA08742.1"/>
    <property type="molecule type" value="Genomic_DNA"/>
</dbReference>
<evidence type="ECO:0000256" key="1">
    <source>
        <dbReference type="ARBA" id="ARBA00023002"/>
    </source>
</evidence>
<reference evidence="2 3" key="1">
    <citation type="submission" date="2018-12" db="EMBL/GenBank/DDBJ databases">
        <title>Draft genome sequence of Xylaria grammica IHI A82.</title>
        <authorList>
            <person name="Buettner E."/>
            <person name="Kellner H."/>
        </authorList>
    </citation>
    <scope>NUCLEOTIDE SEQUENCE [LARGE SCALE GENOMIC DNA]</scope>
    <source>
        <strain evidence="2 3">IHI A82</strain>
    </source>
</reference>
<dbReference type="PANTHER" id="PTHR43157">
    <property type="entry name" value="PHOSPHATIDYLINOSITOL-GLYCAN BIOSYNTHESIS CLASS F PROTEIN-RELATED"/>
    <property type="match status" value="1"/>
</dbReference>
<protein>
    <recommendedName>
        <fullName evidence="4">Ketoreductase (KR) domain-containing protein</fullName>
    </recommendedName>
</protein>
<dbReference type="PANTHER" id="PTHR43157:SF35">
    <property type="entry name" value="DEHYDROGENASE_REDUCTASE FAMILY PROTEIN, PUTATIVE-RELATED"/>
    <property type="match status" value="1"/>
</dbReference>
<proteinExistence type="predicted"/>
<dbReference type="AlphaFoldDB" id="A0A439D2S8"/>
<dbReference type="Proteomes" id="UP000286045">
    <property type="component" value="Unassembled WGS sequence"/>
</dbReference>
<evidence type="ECO:0008006" key="4">
    <source>
        <dbReference type="Google" id="ProtNLM"/>
    </source>
</evidence>
<keyword evidence="1" id="KW-0560">Oxidoreductase</keyword>
<dbReference type="Pfam" id="PF00106">
    <property type="entry name" value="adh_short"/>
    <property type="match status" value="1"/>
</dbReference>
<comment type="caution">
    <text evidence="2">The sequence shown here is derived from an EMBL/GenBank/DDBJ whole genome shotgun (WGS) entry which is preliminary data.</text>
</comment>
<name>A0A439D2S8_9PEZI</name>
<dbReference type="InterPro" id="IPR036291">
    <property type="entry name" value="NAD(P)-bd_dom_sf"/>
</dbReference>
<evidence type="ECO:0000313" key="2">
    <source>
        <dbReference type="EMBL" id="RWA08742.1"/>
    </source>
</evidence>
<keyword evidence="3" id="KW-1185">Reference proteome</keyword>